<proteinExistence type="predicted"/>
<evidence type="ECO:0000313" key="2">
    <source>
        <dbReference type="Proteomes" id="UP001141327"/>
    </source>
</evidence>
<keyword evidence="2" id="KW-1185">Reference proteome</keyword>
<sequence length="332" mass="37859">MSTKPVIPVILLCALPASGKSESRAFLKSLDPRDLRENFCIGENVQLDDYPYVHMMRQFDLALEKLHQPRIFYKSDLECFRDGFEWGTLIELLNEDYQDLVTRKMTPLEHPTQWLMTRIDRARCILHLRPYFVGMTDEVKAGLAHELDEECAGVIREKNAGIPDTLEGKTVVIEFARGGPEGSNYPIAQPQGYQYSLSLLSRDILSNAAMLYIWVTPEESRRKNQARAKPNGDGSILFHGVPEKVMRDDYGCDDIDYLLRISDRPNTLKVEVAPFHTYYVPVGRFDNRHDLTTFARGDPKTWPQEAVTSIRGAMTAAFTGLLAQFHELHGKH</sequence>
<dbReference type="Proteomes" id="UP001141327">
    <property type="component" value="Unassembled WGS sequence"/>
</dbReference>
<reference evidence="1" key="1">
    <citation type="journal article" date="2022" name="bioRxiv">
        <title>Genomics of Preaxostyla Flagellates Illuminates Evolutionary Transitions and the Path Towards Mitochondrial Loss.</title>
        <authorList>
            <person name="Novak L.V.F."/>
            <person name="Treitli S.C."/>
            <person name="Pyrih J."/>
            <person name="Halakuc P."/>
            <person name="Pipaliya S.V."/>
            <person name="Vacek V."/>
            <person name="Brzon O."/>
            <person name="Soukal P."/>
            <person name="Eme L."/>
            <person name="Dacks J.B."/>
            <person name="Karnkowska A."/>
            <person name="Elias M."/>
            <person name="Hampl V."/>
        </authorList>
    </citation>
    <scope>NUCLEOTIDE SEQUENCE</scope>
    <source>
        <strain evidence="1">RCP-MX</strain>
    </source>
</reference>
<comment type="caution">
    <text evidence="1">The sequence shown here is derived from an EMBL/GenBank/DDBJ whole genome shotgun (WGS) entry which is preliminary data.</text>
</comment>
<organism evidence="1 2">
    <name type="scientific">Paratrimastix pyriformis</name>
    <dbReference type="NCBI Taxonomy" id="342808"/>
    <lineage>
        <taxon>Eukaryota</taxon>
        <taxon>Metamonada</taxon>
        <taxon>Preaxostyla</taxon>
        <taxon>Paratrimastigidae</taxon>
        <taxon>Paratrimastix</taxon>
    </lineage>
</organism>
<protein>
    <submittedName>
        <fullName evidence="1">Uncharacterized protein</fullName>
    </submittedName>
</protein>
<gene>
    <name evidence="1" type="ORF">PAPYR_6440</name>
</gene>
<accession>A0ABQ8UF94</accession>
<dbReference type="EMBL" id="JAPMOS010000037">
    <property type="protein sequence ID" value="KAJ4457919.1"/>
    <property type="molecule type" value="Genomic_DNA"/>
</dbReference>
<name>A0ABQ8UF94_9EUKA</name>
<evidence type="ECO:0000313" key="1">
    <source>
        <dbReference type="EMBL" id="KAJ4457919.1"/>
    </source>
</evidence>